<feature type="domain" description="Response regulatory" evidence="7">
    <location>
        <begin position="591"/>
        <end position="705"/>
    </location>
</feature>
<dbReference type="CDD" id="cd00082">
    <property type="entry name" value="HisKA"/>
    <property type="match status" value="1"/>
</dbReference>
<dbReference type="PROSITE" id="PS50109">
    <property type="entry name" value="HIS_KIN"/>
    <property type="match status" value="1"/>
</dbReference>
<dbReference type="InterPro" id="IPR000014">
    <property type="entry name" value="PAS"/>
</dbReference>
<evidence type="ECO:0000313" key="9">
    <source>
        <dbReference type="Proteomes" id="UP000287447"/>
    </source>
</evidence>
<keyword evidence="3 4" id="KW-0597">Phosphoprotein</keyword>
<protein>
    <recommendedName>
        <fullName evidence="2">histidine kinase</fullName>
        <ecNumber evidence="2">2.7.13.3</ecNumber>
    </recommendedName>
</protein>
<dbReference type="Gene3D" id="1.10.287.130">
    <property type="match status" value="1"/>
</dbReference>
<dbReference type="GO" id="GO:0000155">
    <property type="term" value="F:phosphorelay sensor kinase activity"/>
    <property type="evidence" value="ECO:0007669"/>
    <property type="project" value="InterPro"/>
</dbReference>
<dbReference type="CDD" id="cd00130">
    <property type="entry name" value="PAS"/>
    <property type="match status" value="1"/>
</dbReference>
<dbReference type="PROSITE" id="PS50110">
    <property type="entry name" value="RESPONSE_REGULATORY"/>
    <property type="match status" value="1"/>
</dbReference>
<evidence type="ECO:0000256" key="3">
    <source>
        <dbReference type="ARBA" id="ARBA00022553"/>
    </source>
</evidence>
<dbReference type="RefSeq" id="WP_127766640.1">
    <property type="nucleotide sequence ID" value="NZ_SADE01000003.1"/>
</dbReference>
<dbReference type="InterPro" id="IPR035965">
    <property type="entry name" value="PAS-like_dom_sf"/>
</dbReference>
<dbReference type="InterPro" id="IPR004358">
    <property type="entry name" value="Sig_transdc_His_kin-like_C"/>
</dbReference>
<dbReference type="InterPro" id="IPR001789">
    <property type="entry name" value="Sig_transdc_resp-reg_receiver"/>
</dbReference>
<dbReference type="SUPFAM" id="SSF47384">
    <property type="entry name" value="Homodimeric domain of signal transducing histidine kinase"/>
    <property type="match status" value="1"/>
</dbReference>
<evidence type="ECO:0000256" key="1">
    <source>
        <dbReference type="ARBA" id="ARBA00000085"/>
    </source>
</evidence>
<dbReference type="AlphaFoldDB" id="A0A3S2VNC4"/>
<comment type="caution">
    <text evidence="8">The sequence shown here is derived from an EMBL/GenBank/DDBJ whole genome shotgun (WGS) entry which is preliminary data.</text>
</comment>
<gene>
    <name evidence="8" type="ORF">EOI86_17405</name>
</gene>
<dbReference type="SMART" id="SM00387">
    <property type="entry name" value="HATPase_c"/>
    <property type="match status" value="1"/>
</dbReference>
<dbReference type="Gene3D" id="3.30.450.20">
    <property type="entry name" value="PAS domain"/>
    <property type="match status" value="1"/>
</dbReference>
<dbReference type="SUPFAM" id="SSF52172">
    <property type="entry name" value="CheY-like"/>
    <property type="match status" value="1"/>
</dbReference>
<dbReference type="FunFam" id="1.10.287.130:FF:000037">
    <property type="entry name" value="Hybrid sensor histidine kinase/response regulator"/>
    <property type="match status" value="1"/>
</dbReference>
<feature type="modified residue" description="4-aspartylphosphate" evidence="4">
    <location>
        <position position="640"/>
    </location>
</feature>
<keyword evidence="5" id="KW-1133">Transmembrane helix</keyword>
<dbReference type="Gene3D" id="3.30.565.10">
    <property type="entry name" value="Histidine kinase-like ATPase, C-terminal domain"/>
    <property type="match status" value="1"/>
</dbReference>
<dbReference type="SMART" id="SM00388">
    <property type="entry name" value="HisKA"/>
    <property type="match status" value="1"/>
</dbReference>
<evidence type="ECO:0000256" key="2">
    <source>
        <dbReference type="ARBA" id="ARBA00012438"/>
    </source>
</evidence>
<dbReference type="InterPro" id="IPR036890">
    <property type="entry name" value="HATPase_C_sf"/>
</dbReference>
<dbReference type="InterPro" id="IPR005467">
    <property type="entry name" value="His_kinase_dom"/>
</dbReference>
<evidence type="ECO:0000256" key="4">
    <source>
        <dbReference type="PROSITE-ProRule" id="PRU00169"/>
    </source>
</evidence>
<dbReference type="PANTHER" id="PTHR43065">
    <property type="entry name" value="SENSOR HISTIDINE KINASE"/>
    <property type="match status" value="1"/>
</dbReference>
<dbReference type="InterPro" id="IPR013656">
    <property type="entry name" value="PAS_4"/>
</dbReference>
<proteinExistence type="predicted"/>
<dbReference type="PRINTS" id="PR00344">
    <property type="entry name" value="BCTRLSENSOR"/>
</dbReference>
<dbReference type="InterPro" id="IPR003661">
    <property type="entry name" value="HisK_dim/P_dom"/>
</dbReference>
<dbReference type="SUPFAM" id="SSF55874">
    <property type="entry name" value="ATPase domain of HSP90 chaperone/DNA topoisomerase II/histidine kinase"/>
    <property type="match status" value="1"/>
</dbReference>
<sequence length="711" mass="75893">MRRNAILIALWVTGMAAVGGVLYGAGTNTIALAVTLAVMTALGLFVLFTGGSLGGGPIGAGAGAARAAANTAALRQALEHLDEAVGVEEVSGDGLSGKPRYLDPLFLQLCGLEPGEEPTEAVPALLAKAFSDAGISEMPDGGSVPSGIEAAAKAALNEARSLEVSGPGPRNDAKRYQIQIVPVGEGLRVWRVRDVTDVRRSEDKARDRLAVLSRALENAPFGLLLLDRDRLVREVNASFRQLIGRDSLNGASFLDLFKEEDRPAITAMLDELENRRAAGPLDVSPESGQEVSLTLHVSRSAETRGGNGGMLVYVLDATERKRLEMQFAQSQKMQALGQLAGGVAHDFNNMLTAIIGFCDLVLQRHHQGEQTFADVMQITQNAKRAARLVRQLLAFSRQQPLQPRLTNVTDILAEISSLLRRVLGERVTLKMTHGRDLGLIKADHSQLEQVVINLAVNARDAIDGFGELNIETSMVEFTAPTPLSGETAPPGRYLVIAVIDTGAGIPDQVRSRIFDPFFTTKGIGEGTGLGLSMVYGSLQQMGGFITVDSRTEGETGTTFRLYIPEAAPHGTEIQDDLSAAGPESDVTGGGEILLVEDEDPVRLFSARALRSKGYVVTEARTGAAALEILAENKFDLLVTDMMMPEVDGATLIKTARKDMPDLPVVCISGYTQEAVAKEITALPKVYFLPKPFSLKQLAGKVKAALQPEGQG</sequence>
<dbReference type="SMART" id="SM00448">
    <property type="entry name" value="REC"/>
    <property type="match status" value="1"/>
</dbReference>
<dbReference type="Gene3D" id="3.40.50.2300">
    <property type="match status" value="1"/>
</dbReference>
<reference evidence="9" key="1">
    <citation type="submission" date="2019-01" db="EMBL/GenBank/DDBJ databases">
        <title>Gri0909 isolated from a small marine red alga.</title>
        <authorList>
            <person name="Kim J."/>
            <person name="Jeong S.E."/>
            <person name="Jeon C.O."/>
        </authorList>
    </citation>
    <scope>NUCLEOTIDE SEQUENCE [LARGE SCALE GENOMIC DNA]</scope>
    <source>
        <strain evidence="9">Gri0909</strain>
    </source>
</reference>
<keyword evidence="5" id="KW-0472">Membrane</keyword>
<evidence type="ECO:0000259" key="6">
    <source>
        <dbReference type="PROSITE" id="PS50109"/>
    </source>
</evidence>
<evidence type="ECO:0000259" key="7">
    <source>
        <dbReference type="PROSITE" id="PS50110"/>
    </source>
</evidence>
<dbReference type="EMBL" id="SADE01000003">
    <property type="protein sequence ID" value="RVU34634.1"/>
    <property type="molecule type" value="Genomic_DNA"/>
</dbReference>
<dbReference type="InterPro" id="IPR003594">
    <property type="entry name" value="HATPase_dom"/>
</dbReference>
<keyword evidence="5" id="KW-0812">Transmembrane</keyword>
<dbReference type="SUPFAM" id="SSF55785">
    <property type="entry name" value="PYP-like sensor domain (PAS domain)"/>
    <property type="match status" value="1"/>
</dbReference>
<dbReference type="PANTHER" id="PTHR43065:SF42">
    <property type="entry name" value="TWO-COMPONENT SENSOR PPRA"/>
    <property type="match status" value="1"/>
</dbReference>
<evidence type="ECO:0000256" key="5">
    <source>
        <dbReference type="SAM" id="Phobius"/>
    </source>
</evidence>
<comment type="catalytic activity">
    <reaction evidence="1">
        <text>ATP + protein L-histidine = ADP + protein N-phospho-L-histidine.</text>
        <dbReference type="EC" id="2.7.13.3"/>
    </reaction>
</comment>
<dbReference type="Proteomes" id="UP000287447">
    <property type="component" value="Unassembled WGS sequence"/>
</dbReference>
<dbReference type="OrthoDB" id="9796100at2"/>
<dbReference type="Pfam" id="PF00072">
    <property type="entry name" value="Response_reg"/>
    <property type="match status" value="1"/>
</dbReference>
<dbReference type="SMART" id="SM00091">
    <property type="entry name" value="PAS"/>
    <property type="match status" value="2"/>
</dbReference>
<organism evidence="8 9">
    <name type="scientific">Hwanghaeella grinnelliae</name>
    <dbReference type="NCBI Taxonomy" id="2500179"/>
    <lineage>
        <taxon>Bacteria</taxon>
        <taxon>Pseudomonadati</taxon>
        <taxon>Pseudomonadota</taxon>
        <taxon>Alphaproteobacteria</taxon>
        <taxon>Rhodospirillales</taxon>
        <taxon>Rhodospirillaceae</taxon>
        <taxon>Hwanghaeella</taxon>
    </lineage>
</organism>
<dbReference type="Pfam" id="PF08448">
    <property type="entry name" value="PAS_4"/>
    <property type="match status" value="1"/>
</dbReference>
<evidence type="ECO:0000313" key="8">
    <source>
        <dbReference type="EMBL" id="RVU34634.1"/>
    </source>
</evidence>
<feature type="domain" description="Histidine kinase" evidence="6">
    <location>
        <begin position="342"/>
        <end position="567"/>
    </location>
</feature>
<dbReference type="Pfam" id="PF00512">
    <property type="entry name" value="HisKA"/>
    <property type="match status" value="1"/>
</dbReference>
<keyword evidence="9" id="KW-1185">Reference proteome</keyword>
<dbReference type="InterPro" id="IPR036097">
    <property type="entry name" value="HisK_dim/P_sf"/>
</dbReference>
<accession>A0A3S2VNC4</accession>
<dbReference type="InterPro" id="IPR011006">
    <property type="entry name" value="CheY-like_superfamily"/>
</dbReference>
<dbReference type="EC" id="2.7.13.3" evidence="2"/>
<dbReference type="Pfam" id="PF02518">
    <property type="entry name" value="HATPase_c"/>
    <property type="match status" value="1"/>
</dbReference>
<dbReference type="NCBIfam" id="TIGR00229">
    <property type="entry name" value="sensory_box"/>
    <property type="match status" value="1"/>
</dbReference>
<feature type="transmembrane region" description="Helical" evidence="5">
    <location>
        <begin position="30"/>
        <end position="48"/>
    </location>
</feature>
<name>A0A3S2VNC4_9PROT</name>